<dbReference type="Proteomes" id="UP000715651">
    <property type="component" value="Unassembled WGS sequence"/>
</dbReference>
<reference evidence="11" key="2">
    <citation type="submission" date="2021-09" db="EMBL/GenBank/DDBJ databases">
        <authorList>
            <person name="Gilroy R."/>
        </authorList>
    </citation>
    <scope>NUCLEOTIDE SEQUENCE</scope>
    <source>
        <strain evidence="11">578</strain>
    </source>
</reference>
<organism evidence="11 12">
    <name type="scientific">Aeriscardovia aeriphila</name>
    <dbReference type="NCBI Taxonomy" id="218139"/>
    <lineage>
        <taxon>Bacteria</taxon>
        <taxon>Bacillati</taxon>
        <taxon>Actinomycetota</taxon>
        <taxon>Actinomycetes</taxon>
        <taxon>Bifidobacteriales</taxon>
        <taxon>Bifidobacteriaceae</taxon>
        <taxon>Aeriscardovia</taxon>
    </lineage>
</organism>
<feature type="binding site" evidence="8">
    <location>
        <begin position="107"/>
        <end position="110"/>
    </location>
    <ligand>
        <name>(6S)-5,6,7,8-tetrahydrofolate</name>
        <dbReference type="ChEBI" id="CHEBI:57453"/>
    </ligand>
</feature>
<evidence type="ECO:0000256" key="2">
    <source>
        <dbReference type="ARBA" id="ARBA00010699"/>
    </source>
</evidence>
<evidence type="ECO:0000313" key="11">
    <source>
        <dbReference type="EMBL" id="HJF17614.1"/>
    </source>
</evidence>
<evidence type="ECO:0000256" key="8">
    <source>
        <dbReference type="HAMAP-Rule" id="MF_00182"/>
    </source>
</evidence>
<dbReference type="AlphaFoldDB" id="A0A921FTB3"/>
<proteinExistence type="inferred from homology"/>
<comment type="function">
    <text evidence="1 8">Attaches a formyl group to the free amino group of methionyl-tRNA(fMet). The formyl group appears to play a dual role in the initiator identity of N-formylmethionyl-tRNA by promoting its recognition by IF2 and preventing the misappropriation of this tRNA by the elongation apparatus.</text>
</comment>
<sequence>MKILFAGTPQAAVPALRALASSQEVVAVLTRKDAVRSRGRKATPSPVKQAAQELGIPVFDGKPGDPAFLERIHELGVQAAVVVAYGRILRQPVLDAVPLGWFNIHFSLLPELRGAAPVQRSIWLGDKKTGISIFQLDAGMDTGKLLAQREMAIEDEPNAGDLMMSMAELGAQMIIEQMASVEKEAATDPTLASLLHVQPELTDPSRALAQKISMEDAQVKWDKPASVVSAHARACNPDPGAFTTVYKAGKSAVKGAAPVTAQDAASEEGERLRLNAVHTARADEPALASALQAQGRQAAALHPGDLVVSKKHVWVACETDFLELLVVTAPGKKTMRAADWARGARLQAGAHCE</sequence>
<dbReference type="SUPFAM" id="SSF50486">
    <property type="entry name" value="FMT C-terminal domain-like"/>
    <property type="match status" value="1"/>
</dbReference>
<dbReference type="Pfam" id="PF02911">
    <property type="entry name" value="Formyl_trans_C"/>
    <property type="match status" value="1"/>
</dbReference>
<dbReference type="PANTHER" id="PTHR11138:SF5">
    <property type="entry name" value="METHIONYL-TRNA FORMYLTRANSFERASE, MITOCHONDRIAL"/>
    <property type="match status" value="1"/>
</dbReference>
<dbReference type="EC" id="2.1.2.9" evidence="3 8"/>
<dbReference type="InterPro" id="IPR005793">
    <property type="entry name" value="Formyl_trans_C"/>
</dbReference>
<dbReference type="Gene3D" id="3.10.25.10">
    <property type="entry name" value="Formyl transferase, C-terminal domain"/>
    <property type="match status" value="1"/>
</dbReference>
<keyword evidence="5 8" id="KW-0808">Transferase</keyword>
<evidence type="ECO:0000259" key="10">
    <source>
        <dbReference type="Pfam" id="PF02911"/>
    </source>
</evidence>
<protein>
    <recommendedName>
        <fullName evidence="4 8">Methionyl-tRNA formyltransferase</fullName>
        <ecNumber evidence="3 8">2.1.2.9</ecNumber>
    </recommendedName>
</protein>
<evidence type="ECO:0000256" key="7">
    <source>
        <dbReference type="ARBA" id="ARBA00048558"/>
    </source>
</evidence>
<dbReference type="InterPro" id="IPR005794">
    <property type="entry name" value="Fmt"/>
</dbReference>
<evidence type="ECO:0000313" key="12">
    <source>
        <dbReference type="Proteomes" id="UP000715651"/>
    </source>
</evidence>
<evidence type="ECO:0000256" key="4">
    <source>
        <dbReference type="ARBA" id="ARBA00016014"/>
    </source>
</evidence>
<evidence type="ECO:0000256" key="1">
    <source>
        <dbReference type="ARBA" id="ARBA00002606"/>
    </source>
</evidence>
<comment type="caution">
    <text evidence="11">The sequence shown here is derived from an EMBL/GenBank/DDBJ whole genome shotgun (WGS) entry which is preliminary data.</text>
</comment>
<dbReference type="InterPro" id="IPR041711">
    <property type="entry name" value="Met-tRNA-FMT_N"/>
</dbReference>
<evidence type="ECO:0000259" key="9">
    <source>
        <dbReference type="Pfam" id="PF00551"/>
    </source>
</evidence>
<dbReference type="EMBL" id="DYWK01000002">
    <property type="protein sequence ID" value="HJF17614.1"/>
    <property type="molecule type" value="Genomic_DNA"/>
</dbReference>
<dbReference type="InterPro" id="IPR037022">
    <property type="entry name" value="Formyl_trans_C_sf"/>
</dbReference>
<dbReference type="NCBIfam" id="TIGR00460">
    <property type="entry name" value="fmt"/>
    <property type="match status" value="1"/>
</dbReference>
<feature type="domain" description="Formyl transferase N-terminal" evidence="9">
    <location>
        <begin position="2"/>
        <end position="176"/>
    </location>
</feature>
<dbReference type="SUPFAM" id="SSF53328">
    <property type="entry name" value="Formyltransferase"/>
    <property type="match status" value="1"/>
</dbReference>
<evidence type="ECO:0000256" key="5">
    <source>
        <dbReference type="ARBA" id="ARBA00022679"/>
    </source>
</evidence>
<reference evidence="11" key="1">
    <citation type="journal article" date="2021" name="PeerJ">
        <title>Extensive microbial diversity within the chicken gut microbiome revealed by metagenomics and culture.</title>
        <authorList>
            <person name="Gilroy R."/>
            <person name="Ravi A."/>
            <person name="Getino M."/>
            <person name="Pursley I."/>
            <person name="Horton D.L."/>
            <person name="Alikhan N.F."/>
            <person name="Baker D."/>
            <person name="Gharbi K."/>
            <person name="Hall N."/>
            <person name="Watson M."/>
            <person name="Adriaenssens E.M."/>
            <person name="Foster-Nyarko E."/>
            <person name="Jarju S."/>
            <person name="Secka A."/>
            <person name="Antonio M."/>
            <person name="Oren A."/>
            <person name="Chaudhuri R.R."/>
            <person name="La Ragione R."/>
            <person name="Hildebrand F."/>
            <person name="Pallen M.J."/>
        </authorList>
    </citation>
    <scope>NUCLEOTIDE SEQUENCE</scope>
    <source>
        <strain evidence="11">578</strain>
    </source>
</reference>
<evidence type="ECO:0000256" key="6">
    <source>
        <dbReference type="ARBA" id="ARBA00022917"/>
    </source>
</evidence>
<dbReference type="GO" id="GO:0005829">
    <property type="term" value="C:cytosol"/>
    <property type="evidence" value="ECO:0007669"/>
    <property type="project" value="TreeGrafter"/>
</dbReference>
<comment type="similarity">
    <text evidence="2 8">Belongs to the Fmt family.</text>
</comment>
<accession>A0A921FTB3</accession>
<dbReference type="Gene3D" id="3.40.50.170">
    <property type="entry name" value="Formyl transferase, N-terminal domain"/>
    <property type="match status" value="1"/>
</dbReference>
<dbReference type="GO" id="GO:0004479">
    <property type="term" value="F:methionyl-tRNA formyltransferase activity"/>
    <property type="evidence" value="ECO:0007669"/>
    <property type="project" value="UniProtKB-UniRule"/>
</dbReference>
<dbReference type="InterPro" id="IPR044135">
    <property type="entry name" value="Met-tRNA-FMT_C"/>
</dbReference>
<name>A0A921FTB3_9BIFI</name>
<dbReference type="CDD" id="cd08646">
    <property type="entry name" value="FMT_core_Met-tRNA-FMT_N"/>
    <property type="match status" value="1"/>
</dbReference>
<evidence type="ECO:0000256" key="3">
    <source>
        <dbReference type="ARBA" id="ARBA00012261"/>
    </source>
</evidence>
<dbReference type="HAMAP" id="MF_00182">
    <property type="entry name" value="Formyl_trans"/>
    <property type="match status" value="1"/>
</dbReference>
<gene>
    <name evidence="8 11" type="primary">fmt</name>
    <name evidence="11" type="ORF">K8U78_00300</name>
</gene>
<feature type="domain" description="Formyl transferase C-terminal" evidence="10">
    <location>
        <begin position="211"/>
        <end position="344"/>
    </location>
</feature>
<dbReference type="InterPro" id="IPR011034">
    <property type="entry name" value="Formyl_transferase-like_C_sf"/>
</dbReference>
<dbReference type="CDD" id="cd08704">
    <property type="entry name" value="Met_tRNA_FMT_C"/>
    <property type="match status" value="1"/>
</dbReference>
<dbReference type="InterPro" id="IPR036477">
    <property type="entry name" value="Formyl_transf_N_sf"/>
</dbReference>
<keyword evidence="6 8" id="KW-0648">Protein biosynthesis</keyword>
<dbReference type="Pfam" id="PF00551">
    <property type="entry name" value="Formyl_trans_N"/>
    <property type="match status" value="1"/>
</dbReference>
<dbReference type="InterPro" id="IPR002376">
    <property type="entry name" value="Formyl_transf_N"/>
</dbReference>
<comment type="catalytic activity">
    <reaction evidence="7 8">
        <text>L-methionyl-tRNA(fMet) + (6R)-10-formyltetrahydrofolate = N-formyl-L-methionyl-tRNA(fMet) + (6S)-5,6,7,8-tetrahydrofolate + H(+)</text>
        <dbReference type="Rhea" id="RHEA:24380"/>
        <dbReference type="Rhea" id="RHEA-COMP:9952"/>
        <dbReference type="Rhea" id="RHEA-COMP:9953"/>
        <dbReference type="ChEBI" id="CHEBI:15378"/>
        <dbReference type="ChEBI" id="CHEBI:57453"/>
        <dbReference type="ChEBI" id="CHEBI:78530"/>
        <dbReference type="ChEBI" id="CHEBI:78844"/>
        <dbReference type="ChEBI" id="CHEBI:195366"/>
        <dbReference type="EC" id="2.1.2.9"/>
    </reaction>
</comment>
<dbReference type="PANTHER" id="PTHR11138">
    <property type="entry name" value="METHIONYL-TRNA FORMYLTRANSFERASE"/>
    <property type="match status" value="1"/>
</dbReference>